<dbReference type="SUPFAM" id="SSF55394">
    <property type="entry name" value="Bactericidal permeability-increasing protein, BPI"/>
    <property type="match status" value="2"/>
</dbReference>
<dbReference type="InterPro" id="IPR017943">
    <property type="entry name" value="Bactericidal_perm-incr_a/b_dom"/>
</dbReference>
<proteinExistence type="predicted"/>
<dbReference type="InterPro" id="IPR032942">
    <property type="entry name" value="BPI/LBP/Plunc"/>
</dbReference>
<feature type="domain" description="Lipid-binding serum glycoprotein C-terminal" evidence="1">
    <location>
        <begin position="373"/>
        <end position="582"/>
    </location>
</feature>
<evidence type="ECO:0000259" key="1">
    <source>
        <dbReference type="SMART" id="SM00329"/>
    </source>
</evidence>
<dbReference type="InterPro" id="IPR001124">
    <property type="entry name" value="Lipid-bd_serum_glycop_C"/>
</dbReference>
<sequence>MPSGYKTTPTEPWKHHKNKEGCSFGCFPSSRSHLYLPPSMIYTCQFMRATSGNMLPRIVLSATFATFFVTVTSVFDQHSTPKSASNEKVAGIRARLTPKGIQYIVKAFVKAIASEISTRPIVLIPQVLTGNSDKVVASNISLELQHVPDDAIVTQVSNAGIQISIRSVNITFEADCEGNVTDEEIKGHTHMISTYFPLILVAKFGRSGKLMPEIETPVCKVGKSPRMTIIHEQKIGSAAIKRLHTLLSLLTIMVVRTNLCSRVREIVTDRINQELSNSVPQISISRLAGIKTKADVDPSRLLDSELSIPRSLVAMMGGLNMSRTEDLVFDYSLISSPLMDINGIEIDSSGEISVDGKGGSPFESTRVKLPHVIRPPSMLHMIITDYVPNSLFYHGHKIGLFDLWINRGTPHVGVFMRTTCGFGDGPLFCLGDILSTLQHYYPNRNIAMFFRTTQAPLLIFSGSRQGSKFKIVGKLSVYAETAGGKREHVGDIVVDLDAFVLFRLSHSTLRPKINMDEIKLTSLRPDVLNQDELNDAGLLGRDLMQRVVNSILSEGIPVPQHTVFKITKARAEVLDRAILLISDFHVNTSMIKRLIRKNKSNANDESREIIKA</sequence>
<comment type="caution">
    <text evidence="2">The sequence shown here is derived from an EMBL/GenBank/DDBJ whole genome shotgun (WGS) entry which is preliminary data.</text>
</comment>
<evidence type="ECO:0000313" key="3">
    <source>
        <dbReference type="Proteomes" id="UP001608902"/>
    </source>
</evidence>
<gene>
    <name evidence="2" type="ORF">AB6A40_001735</name>
</gene>
<organism evidence="2 3">
    <name type="scientific">Gnathostoma spinigerum</name>
    <dbReference type="NCBI Taxonomy" id="75299"/>
    <lineage>
        <taxon>Eukaryota</taxon>
        <taxon>Metazoa</taxon>
        <taxon>Ecdysozoa</taxon>
        <taxon>Nematoda</taxon>
        <taxon>Chromadorea</taxon>
        <taxon>Rhabditida</taxon>
        <taxon>Spirurina</taxon>
        <taxon>Gnathostomatomorpha</taxon>
        <taxon>Gnathostomatoidea</taxon>
        <taxon>Gnathostomatidae</taxon>
        <taxon>Gnathostoma</taxon>
    </lineage>
</organism>
<reference evidence="2 3" key="1">
    <citation type="submission" date="2024-08" db="EMBL/GenBank/DDBJ databases">
        <title>Gnathostoma spinigerum genome.</title>
        <authorList>
            <person name="Gonzalez-Bertolin B."/>
            <person name="Monzon S."/>
            <person name="Zaballos A."/>
            <person name="Jimenez P."/>
            <person name="Dekumyoy P."/>
            <person name="Varona S."/>
            <person name="Cuesta I."/>
            <person name="Sumanam S."/>
            <person name="Adisakwattana P."/>
            <person name="Gasser R.B."/>
            <person name="Hernandez-Gonzalez A."/>
            <person name="Young N.D."/>
            <person name="Perteguer M.J."/>
        </authorList>
    </citation>
    <scope>NUCLEOTIDE SEQUENCE [LARGE SCALE GENOMIC DNA]</scope>
    <source>
        <strain evidence="2">AL3</strain>
        <tissue evidence="2">Liver</tissue>
    </source>
</reference>
<dbReference type="AlphaFoldDB" id="A0ABD6ECB7"/>
<name>A0ABD6ECB7_9BILA</name>
<protein>
    <recommendedName>
        <fullName evidence="1">Lipid-binding serum glycoprotein C-terminal domain-containing protein</fullName>
    </recommendedName>
</protein>
<dbReference type="SMART" id="SM00329">
    <property type="entry name" value="BPI2"/>
    <property type="match status" value="1"/>
</dbReference>
<accession>A0ABD6ECB7</accession>
<dbReference type="Gene3D" id="3.15.20.10">
    <property type="entry name" value="Bactericidal permeability-increasing protein, domain 2"/>
    <property type="match status" value="1"/>
</dbReference>
<dbReference type="PANTHER" id="PTHR10504:SF139">
    <property type="entry name" value="BPI2 DOMAIN-CONTAINING PROTEIN"/>
    <property type="match status" value="1"/>
</dbReference>
<keyword evidence="3" id="KW-1185">Reference proteome</keyword>
<dbReference type="Proteomes" id="UP001608902">
    <property type="component" value="Unassembled WGS sequence"/>
</dbReference>
<dbReference type="PANTHER" id="PTHR10504">
    <property type="entry name" value="BACTERICIDAL PERMEABILITY-INCREASING BPI PROTEIN-RELATED"/>
    <property type="match status" value="1"/>
</dbReference>
<dbReference type="EMBL" id="JBGFUD010000676">
    <property type="protein sequence ID" value="MFH4975026.1"/>
    <property type="molecule type" value="Genomic_DNA"/>
</dbReference>
<dbReference type="Pfam" id="PF02886">
    <property type="entry name" value="LBP_BPI_CETP_C"/>
    <property type="match status" value="1"/>
</dbReference>
<evidence type="ECO:0000313" key="2">
    <source>
        <dbReference type="EMBL" id="MFH4975026.1"/>
    </source>
</evidence>